<feature type="domain" description="Peptidase S9 prolyl oligopeptidase catalytic" evidence="2">
    <location>
        <begin position="645"/>
        <end position="804"/>
    </location>
</feature>
<protein>
    <submittedName>
        <fullName evidence="3">S9 family peptidase</fullName>
    </submittedName>
</protein>
<keyword evidence="1" id="KW-0378">Hydrolase</keyword>
<dbReference type="PANTHER" id="PTHR42776:SF28">
    <property type="entry name" value="GLUTAMYL ENDOPEPTIDASE, CHLOROPLASTIC-RELATED"/>
    <property type="match status" value="1"/>
</dbReference>
<dbReference type="EMBL" id="BAAAGE010000001">
    <property type="protein sequence ID" value="GAA0713396.1"/>
    <property type="molecule type" value="Genomic_DNA"/>
</dbReference>
<gene>
    <name evidence="3" type="ORF">GCM10009430_05120</name>
</gene>
<dbReference type="InterPro" id="IPR001375">
    <property type="entry name" value="Peptidase_S9_cat"/>
</dbReference>
<evidence type="ECO:0000313" key="4">
    <source>
        <dbReference type="Proteomes" id="UP001501758"/>
    </source>
</evidence>
<dbReference type="Gene3D" id="2.120.10.30">
    <property type="entry name" value="TolB, C-terminal domain"/>
    <property type="match status" value="1"/>
</dbReference>
<dbReference type="Proteomes" id="UP001501758">
    <property type="component" value="Unassembled WGS sequence"/>
</dbReference>
<name>A0ABP3TRG5_9FLAO</name>
<accession>A0ABP3TRG5</accession>
<dbReference type="SUPFAM" id="SSF53474">
    <property type="entry name" value="alpha/beta-Hydrolases"/>
    <property type="match status" value="1"/>
</dbReference>
<dbReference type="InterPro" id="IPR029058">
    <property type="entry name" value="AB_hydrolase_fold"/>
</dbReference>
<evidence type="ECO:0000256" key="1">
    <source>
        <dbReference type="ARBA" id="ARBA00022801"/>
    </source>
</evidence>
<evidence type="ECO:0000313" key="3">
    <source>
        <dbReference type="EMBL" id="GAA0713396.1"/>
    </source>
</evidence>
<organism evidence="3 4">
    <name type="scientific">Aquimarina litoralis</name>
    <dbReference type="NCBI Taxonomy" id="584605"/>
    <lineage>
        <taxon>Bacteria</taxon>
        <taxon>Pseudomonadati</taxon>
        <taxon>Bacteroidota</taxon>
        <taxon>Flavobacteriia</taxon>
        <taxon>Flavobacteriales</taxon>
        <taxon>Flavobacteriaceae</taxon>
        <taxon>Aquimarina</taxon>
    </lineage>
</organism>
<sequence>MACICLLASQLTTAQEQNTEANDNSWKSPDKDILKILHAPQLPRTSISPARTHILLSDPIIYPTLSELAGPMLKLAGIRVNPKNNYYHGRHGGTNPRILTIKDGSIVLLKIPAGAEVMSTSWNADGKRFAIAVGFEDRIELWMGDINGTVEKVPGVTLNPLMDQAAKWLPDQQKLLLRKIPNRGAAPQKSTIPKGPKILEDAGAKARSTYESRNLLETAYDDELFSYYTQSELVIYDTKTKKMEVVGPAASYLWANASPDGKYLLVERLKKPWSHEVAWWRFANDIEVWDLKGKLVKTIVNHPIANEVPTHGVNTGPRNVNWQATAPHTLFWKEALDGGNPVAKVDFRDKLMKWEAPFTGEPVEVFKAEHRIQSTWWGPDGMLVLSQRERMKRWRYVWLLDVNKGTAKQWFDLNENDRYNNPGYPLFTQLENGRYVIKVEDDFMYFRGNGGTKEGDRPFLDKRNIQTGEVERIFRSPKDKYEYFVGFGEDDNSFIMSSESSNTVPNFHLGKFGEAIEAEKGESTKAITSTPITKFEDPSPELRQIENKIVKYKRDDGVELSFQLLLPPGYKEGTRVPTVVYAYPLEYSGAKTAGQVRGSSNRFMRIWGASHKYFLMRGYAVLDNTAMPMIGDPETVYDTFVPQLVADAEAAVKKAVDMGIADPDRIGVIGHSHGGLMVANLLAHTDLFCAGIARSGSYNKTNQPFGFQGERRSLFEATKSYIDCSPTFFADKVNEPILIIHGDDDSNPGTLTFQSEVFYEAVRGSGGTARLVLLPFEDHGYRAKESIEHVLWEQMNWFDKYVKNRDVKKQGNIKEVKERIDK</sequence>
<reference evidence="4" key="1">
    <citation type="journal article" date="2019" name="Int. J. Syst. Evol. Microbiol.">
        <title>The Global Catalogue of Microorganisms (GCM) 10K type strain sequencing project: providing services to taxonomists for standard genome sequencing and annotation.</title>
        <authorList>
            <consortium name="The Broad Institute Genomics Platform"/>
            <consortium name="The Broad Institute Genome Sequencing Center for Infectious Disease"/>
            <person name="Wu L."/>
            <person name="Ma J."/>
        </authorList>
    </citation>
    <scope>NUCLEOTIDE SEQUENCE [LARGE SCALE GENOMIC DNA]</scope>
    <source>
        <strain evidence="4">JCM 15974</strain>
    </source>
</reference>
<dbReference type="Gene3D" id="3.40.50.1820">
    <property type="entry name" value="alpha/beta hydrolase"/>
    <property type="match status" value="1"/>
</dbReference>
<keyword evidence="4" id="KW-1185">Reference proteome</keyword>
<dbReference type="InterPro" id="IPR011042">
    <property type="entry name" value="6-blade_b-propeller_TolB-like"/>
</dbReference>
<dbReference type="SUPFAM" id="SSF82171">
    <property type="entry name" value="DPP6 N-terminal domain-like"/>
    <property type="match status" value="1"/>
</dbReference>
<evidence type="ECO:0000259" key="2">
    <source>
        <dbReference type="Pfam" id="PF00326"/>
    </source>
</evidence>
<comment type="caution">
    <text evidence="3">The sequence shown here is derived from an EMBL/GenBank/DDBJ whole genome shotgun (WGS) entry which is preliminary data.</text>
</comment>
<dbReference type="Pfam" id="PF00326">
    <property type="entry name" value="Peptidase_S9"/>
    <property type="match status" value="1"/>
</dbReference>
<proteinExistence type="predicted"/>
<dbReference type="PANTHER" id="PTHR42776">
    <property type="entry name" value="SERINE PEPTIDASE S9 FAMILY MEMBER"/>
    <property type="match status" value="1"/>
</dbReference>